<keyword evidence="9" id="KW-0472">Membrane</keyword>
<keyword evidence="4" id="KW-1134">Transmembrane beta strand</keyword>
<evidence type="ECO:0000256" key="8">
    <source>
        <dbReference type="ARBA" id="ARBA00023114"/>
    </source>
</evidence>
<protein>
    <submittedName>
        <fullName evidence="14">Maltoporin N-terminal extension</fullName>
    </submittedName>
</protein>
<dbReference type="GO" id="GO:0009279">
    <property type="term" value="C:cell outer membrane"/>
    <property type="evidence" value="ECO:0007669"/>
    <property type="project" value="UniProtKB-SubCell"/>
</dbReference>
<evidence type="ECO:0000259" key="13">
    <source>
        <dbReference type="Pfam" id="PF11471"/>
    </source>
</evidence>
<evidence type="ECO:0000256" key="12">
    <source>
        <dbReference type="SAM" id="SignalP"/>
    </source>
</evidence>
<organism evidence="14 15">
    <name type="scientific">Hafnia alvei</name>
    <dbReference type="NCBI Taxonomy" id="569"/>
    <lineage>
        <taxon>Bacteria</taxon>
        <taxon>Pseudomonadati</taxon>
        <taxon>Pseudomonadota</taxon>
        <taxon>Gammaproteobacteria</taxon>
        <taxon>Enterobacterales</taxon>
        <taxon>Hafniaceae</taxon>
        <taxon>Hafnia</taxon>
    </lineage>
</organism>
<evidence type="ECO:0000256" key="2">
    <source>
        <dbReference type="ARBA" id="ARBA00007055"/>
    </source>
</evidence>
<keyword evidence="5" id="KW-0812">Transmembrane</keyword>
<keyword evidence="8" id="KW-0626">Porin</keyword>
<dbReference type="AlphaFoldDB" id="A0A1C6Z5N9"/>
<evidence type="ECO:0000313" key="15">
    <source>
        <dbReference type="Proteomes" id="UP000094844"/>
    </source>
</evidence>
<dbReference type="GO" id="GO:0015288">
    <property type="term" value="F:porin activity"/>
    <property type="evidence" value="ECO:0007669"/>
    <property type="project" value="UniProtKB-KW"/>
</dbReference>
<evidence type="ECO:0000256" key="10">
    <source>
        <dbReference type="ARBA" id="ARBA00023237"/>
    </source>
</evidence>
<dbReference type="OrthoDB" id="5622860at2"/>
<dbReference type="InterPro" id="IPR021570">
    <property type="entry name" value="LamB-type_porin_N_dom"/>
</dbReference>
<dbReference type="GO" id="GO:0046930">
    <property type="term" value="C:pore complex"/>
    <property type="evidence" value="ECO:0007669"/>
    <property type="project" value="UniProtKB-KW"/>
</dbReference>
<sequence>MIKVNPLALIIGLALFGSTSTFASTDSSIEARLNALEKRLQQAEQRATQAENRAEAAELKVQKLETRTVNTEQQTVQVAKRTDTLETKTNNTSELKLNHFVDSLKIYGDVEFNLDAASNSGKLTSLKSSDNKDWKASNNERWDVNGRVLLGVDGYKNGTAGNYSGFSIQPLADLAGKMNLDDATFFFGNENNWQAKIGRFEAYDMFPLNQDTFIEYSGNTANDLYSDGYGYIYMMKEGRGRSNTGGNVMLSKNIDHWYFELNNLIENGTSLFDDGNYHGTHLTNDKNVVYMRPVIAWKDRDFSAAVAMETNVVNNAYGYTDSQGRFVDQSKRNGYGFSMTWNGLANDPENGVVTNVNTAYLDASNETDFTAGVNVLWHRFELGYIYAHNNIKEFNTDNINVNFDSNDSLDGPGKYNIHTIHASYQIPNIMNMPNFNIFIGTYYSLLDANTNSKVANHDNDDRYGVRARFKYYF</sequence>
<dbReference type="Pfam" id="PF16966">
    <property type="entry name" value="Porin_8"/>
    <property type="match status" value="1"/>
</dbReference>
<evidence type="ECO:0000256" key="3">
    <source>
        <dbReference type="ARBA" id="ARBA00022448"/>
    </source>
</evidence>
<evidence type="ECO:0000313" key="14">
    <source>
        <dbReference type="EMBL" id="SCM54387.1"/>
    </source>
</evidence>
<evidence type="ECO:0000256" key="1">
    <source>
        <dbReference type="ARBA" id="ARBA00004571"/>
    </source>
</evidence>
<keyword evidence="3" id="KW-0813">Transport</keyword>
<keyword evidence="6 12" id="KW-0732">Signal</keyword>
<comment type="similarity">
    <text evidence="2">Belongs to the porin LamB (TC 1.B.3) family.</text>
</comment>
<reference evidence="14 15" key="1">
    <citation type="submission" date="2016-09" db="EMBL/GenBank/DDBJ databases">
        <authorList>
            <person name="Capua I."/>
            <person name="De Benedictis P."/>
            <person name="Joannis T."/>
            <person name="Lombin L.H."/>
            <person name="Cattoli G."/>
        </authorList>
    </citation>
    <scope>NUCLEOTIDE SEQUENCE [LARGE SCALE GENOMIC DNA]</scope>
    <source>
        <strain evidence="14 15">GB001</strain>
    </source>
</reference>
<gene>
    <name evidence="14" type="ORF">BN1044_03890</name>
</gene>
<keyword evidence="11" id="KW-0175">Coiled coil</keyword>
<dbReference type="RefSeq" id="WP_072310067.1">
    <property type="nucleotide sequence ID" value="NZ_FMIQ01000070.1"/>
</dbReference>
<comment type="subcellular location">
    <subcellularLocation>
        <location evidence="1">Cell outer membrane</location>
        <topology evidence="1">Multi-pass membrane protein</topology>
    </subcellularLocation>
</comment>
<dbReference type="GO" id="GO:0006811">
    <property type="term" value="P:monoatomic ion transport"/>
    <property type="evidence" value="ECO:0007669"/>
    <property type="project" value="UniProtKB-KW"/>
</dbReference>
<accession>A0A1C6Z5N9</accession>
<dbReference type="Pfam" id="PF11471">
    <property type="entry name" value="Sugarporin_N"/>
    <property type="match status" value="1"/>
</dbReference>
<dbReference type="Proteomes" id="UP000094844">
    <property type="component" value="Unassembled WGS sequence"/>
</dbReference>
<keyword evidence="7" id="KW-0406">Ion transport</keyword>
<evidence type="ECO:0000256" key="7">
    <source>
        <dbReference type="ARBA" id="ARBA00023065"/>
    </source>
</evidence>
<dbReference type="SUPFAM" id="SSF57997">
    <property type="entry name" value="Tropomyosin"/>
    <property type="match status" value="1"/>
</dbReference>
<dbReference type="Gene3D" id="1.20.5.340">
    <property type="match status" value="1"/>
</dbReference>
<evidence type="ECO:0000256" key="11">
    <source>
        <dbReference type="SAM" id="Coils"/>
    </source>
</evidence>
<feature type="signal peptide" evidence="12">
    <location>
        <begin position="1"/>
        <end position="23"/>
    </location>
</feature>
<name>A0A1C6Z5N9_HAFAL</name>
<evidence type="ECO:0000256" key="6">
    <source>
        <dbReference type="ARBA" id="ARBA00022729"/>
    </source>
</evidence>
<feature type="coiled-coil region" evidence="11">
    <location>
        <begin position="26"/>
        <end position="74"/>
    </location>
</feature>
<evidence type="ECO:0000256" key="5">
    <source>
        <dbReference type="ARBA" id="ARBA00022692"/>
    </source>
</evidence>
<proteinExistence type="inferred from homology"/>
<keyword evidence="10" id="KW-0998">Cell outer membrane</keyword>
<dbReference type="EMBL" id="FMIQ01000070">
    <property type="protein sequence ID" value="SCM54387.1"/>
    <property type="molecule type" value="Genomic_DNA"/>
</dbReference>
<evidence type="ECO:0000256" key="4">
    <source>
        <dbReference type="ARBA" id="ARBA00022452"/>
    </source>
</evidence>
<feature type="chain" id="PRO_5008751974" evidence="12">
    <location>
        <begin position="24"/>
        <end position="473"/>
    </location>
</feature>
<feature type="domain" description="LamB-type porin N-terminal" evidence="13">
    <location>
        <begin position="28"/>
        <end position="58"/>
    </location>
</feature>
<evidence type="ECO:0000256" key="9">
    <source>
        <dbReference type="ARBA" id="ARBA00023136"/>
    </source>
</evidence>
<dbReference type="InterPro" id="IPR016963">
    <property type="entry name" value="Glycoporin_RafY"/>
</dbReference>